<reference evidence="1" key="2">
    <citation type="journal article" date="2015" name="Data Brief">
        <title>Shoot transcriptome of the giant reed, Arundo donax.</title>
        <authorList>
            <person name="Barrero R.A."/>
            <person name="Guerrero F.D."/>
            <person name="Moolhuijzen P."/>
            <person name="Goolsby J.A."/>
            <person name="Tidwell J."/>
            <person name="Bellgard S.E."/>
            <person name="Bellgard M.I."/>
        </authorList>
    </citation>
    <scope>NUCLEOTIDE SEQUENCE</scope>
    <source>
        <tissue evidence="1">Shoot tissue taken approximately 20 cm above the soil surface</tissue>
    </source>
</reference>
<evidence type="ECO:0000313" key="1">
    <source>
        <dbReference type="EMBL" id="JAE01432.1"/>
    </source>
</evidence>
<organism evidence="1">
    <name type="scientific">Arundo donax</name>
    <name type="common">Giant reed</name>
    <name type="synonym">Donax arundinaceus</name>
    <dbReference type="NCBI Taxonomy" id="35708"/>
    <lineage>
        <taxon>Eukaryota</taxon>
        <taxon>Viridiplantae</taxon>
        <taxon>Streptophyta</taxon>
        <taxon>Embryophyta</taxon>
        <taxon>Tracheophyta</taxon>
        <taxon>Spermatophyta</taxon>
        <taxon>Magnoliopsida</taxon>
        <taxon>Liliopsida</taxon>
        <taxon>Poales</taxon>
        <taxon>Poaceae</taxon>
        <taxon>PACMAD clade</taxon>
        <taxon>Arundinoideae</taxon>
        <taxon>Arundineae</taxon>
        <taxon>Arundo</taxon>
    </lineage>
</organism>
<accession>A0A0A9EMU1</accession>
<reference evidence="1" key="1">
    <citation type="submission" date="2014-09" db="EMBL/GenBank/DDBJ databases">
        <authorList>
            <person name="Magalhaes I.L.F."/>
            <person name="Oliveira U."/>
            <person name="Santos F.R."/>
            <person name="Vidigal T.H.D.A."/>
            <person name="Brescovit A.D."/>
            <person name="Santos A.J."/>
        </authorList>
    </citation>
    <scope>NUCLEOTIDE SEQUENCE</scope>
    <source>
        <tissue evidence="1">Shoot tissue taken approximately 20 cm above the soil surface</tissue>
    </source>
</reference>
<name>A0A0A9EMU1_ARUDO</name>
<sequence>MKNLLELEIDDSFQTKQRVIICLENSHLKCRDIIMCKLSWLPGSSSVTFCVFLELELTITCFPFYRALGK</sequence>
<proteinExistence type="predicted"/>
<dbReference type="EMBL" id="GBRH01196464">
    <property type="protein sequence ID" value="JAE01432.1"/>
    <property type="molecule type" value="Transcribed_RNA"/>
</dbReference>
<dbReference type="AlphaFoldDB" id="A0A0A9EMU1"/>
<protein>
    <submittedName>
        <fullName evidence="1">Uncharacterized protein</fullName>
    </submittedName>
</protein>